<gene>
    <name evidence="2" type="primary">LOC104610257</name>
</gene>
<dbReference type="Gene3D" id="3.30.420.10">
    <property type="entry name" value="Ribonuclease H-like superfamily/Ribonuclease H"/>
    <property type="match status" value="1"/>
</dbReference>
<dbReference type="GeneID" id="104610257"/>
<organism evidence="1 2">
    <name type="scientific">Nelumbo nucifera</name>
    <name type="common">Sacred lotus</name>
    <dbReference type="NCBI Taxonomy" id="4432"/>
    <lineage>
        <taxon>Eukaryota</taxon>
        <taxon>Viridiplantae</taxon>
        <taxon>Streptophyta</taxon>
        <taxon>Embryophyta</taxon>
        <taxon>Tracheophyta</taxon>
        <taxon>Spermatophyta</taxon>
        <taxon>Magnoliopsida</taxon>
        <taxon>Proteales</taxon>
        <taxon>Nelumbonaceae</taxon>
        <taxon>Nelumbo</taxon>
    </lineage>
</organism>
<dbReference type="RefSeq" id="XP_010275093.1">
    <property type="nucleotide sequence ID" value="XM_010276791.1"/>
</dbReference>
<dbReference type="eggNOG" id="KOG0017">
    <property type="taxonomic scope" value="Eukaryota"/>
</dbReference>
<sequence>MLTKTVVDNQRDWADKLLETLWAYRTSIRRSTQATPYSLVYGQEVVLPMEIKAISSKVASAMGKKIKPEDLDTLLADKLEVVDEIRDTTSQKQIKYKHTLVNNFNRNLRSRSFKEEDKVLKTALNLRQGKSAGKFAPTWEGPYLIKEVHNSAYYVLKTVGIGEDDEIINGYWLKPYFD</sequence>
<dbReference type="KEGG" id="nnu:104610257"/>
<dbReference type="Proteomes" id="UP000189703">
    <property type="component" value="Unplaced"/>
</dbReference>
<proteinExistence type="predicted"/>
<dbReference type="PANTHER" id="PTHR48475">
    <property type="entry name" value="RIBONUCLEASE H"/>
    <property type="match status" value="1"/>
</dbReference>
<name>A0A1U8BF79_NELNU</name>
<dbReference type="InterPro" id="IPR036397">
    <property type="entry name" value="RNaseH_sf"/>
</dbReference>
<protein>
    <submittedName>
        <fullName evidence="2">Uncharacterized protein LOC104610257</fullName>
    </submittedName>
</protein>
<accession>A0A1U8BF79</accession>
<dbReference type="AlphaFoldDB" id="A0A1U8BF79"/>
<dbReference type="InParanoid" id="A0A1U8BF79"/>
<dbReference type="GO" id="GO:0003676">
    <property type="term" value="F:nucleic acid binding"/>
    <property type="evidence" value="ECO:0007669"/>
    <property type="project" value="InterPro"/>
</dbReference>
<dbReference type="OMA" id="CYESRIA"/>
<evidence type="ECO:0000313" key="1">
    <source>
        <dbReference type="Proteomes" id="UP000189703"/>
    </source>
</evidence>
<dbReference type="PANTHER" id="PTHR48475:SF1">
    <property type="entry name" value="RNASE H TYPE-1 DOMAIN-CONTAINING PROTEIN"/>
    <property type="match status" value="1"/>
</dbReference>
<reference evidence="2" key="1">
    <citation type="submission" date="2025-08" db="UniProtKB">
        <authorList>
            <consortium name="RefSeq"/>
        </authorList>
    </citation>
    <scope>IDENTIFICATION</scope>
</reference>
<evidence type="ECO:0000313" key="2">
    <source>
        <dbReference type="RefSeq" id="XP_010275093.1"/>
    </source>
</evidence>
<dbReference type="OrthoDB" id="1637540at2759"/>
<keyword evidence="1" id="KW-1185">Reference proteome</keyword>